<dbReference type="AlphaFoldDB" id="A0A964T6N8"/>
<gene>
    <name evidence="2" type="ORF">E4O86_17425</name>
</gene>
<accession>A0A964T6N8</accession>
<evidence type="ECO:0000313" key="2">
    <source>
        <dbReference type="EMBL" id="MYZ49493.1"/>
    </source>
</evidence>
<dbReference type="CDD" id="cd01066">
    <property type="entry name" value="APP_MetAP"/>
    <property type="match status" value="1"/>
</dbReference>
<feature type="domain" description="Peptidase M24" evidence="1">
    <location>
        <begin position="203"/>
        <end position="390"/>
    </location>
</feature>
<dbReference type="Gene3D" id="3.40.350.10">
    <property type="entry name" value="Creatinase/prolidase N-terminal domain"/>
    <property type="match status" value="1"/>
</dbReference>
<dbReference type="PANTHER" id="PTHR46112">
    <property type="entry name" value="AMINOPEPTIDASE"/>
    <property type="match status" value="1"/>
</dbReference>
<dbReference type="Proteomes" id="UP000773614">
    <property type="component" value="Unassembled WGS sequence"/>
</dbReference>
<dbReference type="Pfam" id="PF00557">
    <property type="entry name" value="Peptidase_M24"/>
    <property type="match status" value="1"/>
</dbReference>
<reference evidence="2" key="1">
    <citation type="submission" date="2019-03" db="EMBL/GenBank/DDBJ databases">
        <title>Afifella sp. nov., isolated from activated sludge.</title>
        <authorList>
            <person name="Li Q."/>
            <person name="Liu Y."/>
        </authorList>
    </citation>
    <scope>NUCLEOTIDE SEQUENCE</scope>
    <source>
        <strain evidence="2">L72</strain>
    </source>
</reference>
<evidence type="ECO:0000313" key="3">
    <source>
        <dbReference type="Proteomes" id="UP000773614"/>
    </source>
</evidence>
<comment type="caution">
    <text evidence="2">The sequence shown here is derived from an EMBL/GenBank/DDBJ whole genome shotgun (WGS) entry which is preliminary data.</text>
</comment>
<dbReference type="InterPro" id="IPR050659">
    <property type="entry name" value="Peptidase_M24B"/>
</dbReference>
<dbReference type="EMBL" id="SPKJ01000077">
    <property type="protein sequence ID" value="MYZ49493.1"/>
    <property type="molecule type" value="Genomic_DNA"/>
</dbReference>
<organism evidence="2 3">
    <name type="scientific">Propylenella binzhouense</name>
    <dbReference type="NCBI Taxonomy" id="2555902"/>
    <lineage>
        <taxon>Bacteria</taxon>
        <taxon>Pseudomonadati</taxon>
        <taxon>Pseudomonadota</taxon>
        <taxon>Alphaproteobacteria</taxon>
        <taxon>Hyphomicrobiales</taxon>
        <taxon>Propylenellaceae</taxon>
        <taxon>Propylenella</taxon>
    </lineage>
</organism>
<keyword evidence="3" id="KW-1185">Reference proteome</keyword>
<dbReference type="InterPro" id="IPR000994">
    <property type="entry name" value="Pept_M24"/>
</dbReference>
<keyword evidence="2" id="KW-0031">Aminopeptidase</keyword>
<proteinExistence type="predicted"/>
<dbReference type="SUPFAM" id="SSF53092">
    <property type="entry name" value="Creatinase/prolidase N-terminal domain"/>
    <property type="match status" value="1"/>
</dbReference>
<name>A0A964T6N8_9HYPH</name>
<keyword evidence="2" id="KW-0645">Protease</keyword>
<dbReference type="Gene3D" id="3.90.230.10">
    <property type="entry name" value="Creatinase/methionine aminopeptidase superfamily"/>
    <property type="match status" value="1"/>
</dbReference>
<keyword evidence="2" id="KW-0378">Hydrolase</keyword>
<dbReference type="InterPro" id="IPR029149">
    <property type="entry name" value="Creatin/AminoP/Spt16_N"/>
</dbReference>
<protein>
    <submittedName>
        <fullName evidence="2">Aminopeptidase P family protein</fullName>
    </submittedName>
</protein>
<dbReference type="PANTHER" id="PTHR46112:SF2">
    <property type="entry name" value="XAA-PRO AMINOPEPTIDASE P-RELATED"/>
    <property type="match status" value="1"/>
</dbReference>
<dbReference type="GO" id="GO:0004177">
    <property type="term" value="F:aminopeptidase activity"/>
    <property type="evidence" value="ECO:0007669"/>
    <property type="project" value="UniProtKB-KW"/>
</dbReference>
<dbReference type="InterPro" id="IPR036005">
    <property type="entry name" value="Creatinase/aminopeptidase-like"/>
</dbReference>
<sequence length="423" mass="46777">MRRRSSACRRRPAARAAFLTRSGDLPQLSERLNTPISTEELERRWRLVREAMARDGIDVLVAQTNNDHMGGTVKYLTDNPASNGYPVTVVFPREDDMTVVRQGPFDGVTDLPHEGNGIWRGVRRILTMPYFVTAGYTASYDADLAAQALQPFARGRIGLVGPAQMSHALAKHLEASLPGATFVDATDMLDRVKAIRSEEELQLIRRTARLQDEALAAAFAAIEPGMRDSDVVAVAMNRCQRGGSEQGIFLCASGPVGTPMRLSPRHHQNRVLREGDQFGLLIETNGPGGFYAEIGRTFVLGAIPAKLEDEFAFTLEARDVILSALVPGASPAEVFATYTEFMTARGRPEDKRLVGHAQGYDMVERSLIRGDETMPLADRMNMAVHPTYIHKEMMSWVCDNYILAADGSPERIHATEERLFSFN</sequence>
<evidence type="ECO:0000259" key="1">
    <source>
        <dbReference type="Pfam" id="PF00557"/>
    </source>
</evidence>
<dbReference type="SUPFAM" id="SSF55920">
    <property type="entry name" value="Creatinase/aminopeptidase"/>
    <property type="match status" value="1"/>
</dbReference>